<feature type="transmembrane region" description="Helical" evidence="1">
    <location>
        <begin position="222"/>
        <end position="243"/>
    </location>
</feature>
<evidence type="ECO:0008006" key="4">
    <source>
        <dbReference type="Google" id="ProtNLM"/>
    </source>
</evidence>
<organism evidence="2 3">
    <name type="scientific">Kitasatospora kifunensis</name>
    <name type="common">Streptomyces kifunensis</name>
    <dbReference type="NCBI Taxonomy" id="58351"/>
    <lineage>
        <taxon>Bacteria</taxon>
        <taxon>Bacillati</taxon>
        <taxon>Actinomycetota</taxon>
        <taxon>Actinomycetes</taxon>
        <taxon>Kitasatosporales</taxon>
        <taxon>Streptomycetaceae</taxon>
        <taxon>Kitasatospora</taxon>
    </lineage>
</organism>
<proteinExistence type="predicted"/>
<dbReference type="Proteomes" id="UP000540506">
    <property type="component" value="Unassembled WGS sequence"/>
</dbReference>
<protein>
    <recommendedName>
        <fullName evidence="4">ABC transporter permease</fullName>
    </recommendedName>
</protein>
<evidence type="ECO:0000256" key="1">
    <source>
        <dbReference type="SAM" id="Phobius"/>
    </source>
</evidence>
<feature type="transmembrane region" description="Helical" evidence="1">
    <location>
        <begin position="145"/>
        <end position="172"/>
    </location>
</feature>
<sequence>MTTTLDTRPTGAPGCTARRGLRPRGLSWLMWRQNRLLICGLLLVVVVLAIAAPILRGEMVSFIDSHHIKGCAVISLDQACQVADTQHSVMEFRTGYGELLKGIGMLLLLLPVGVGAGLGATSLAKELENGTWKLALSQSVGRDRWVAAKLLTAGLIAVVAAAVPALLLHWVWQPSANDVSGIAWSSRTFYTSGGLVLVATTLLALSVGVLAGLLLRQALPAMGLTVLVVGLLQYGLATVRPYLWSWQTMLVPPSELPNSVWGFAQGSILPDGRRLPSGLCGQALDYASCMSRYPGAKEYSDVHRAADYWPLQLVESGICLALAAALTAVTVVWVRKRLA</sequence>
<accession>A0A7W7R5T8</accession>
<dbReference type="GO" id="GO:0005886">
    <property type="term" value="C:plasma membrane"/>
    <property type="evidence" value="ECO:0007669"/>
    <property type="project" value="UniProtKB-SubCell"/>
</dbReference>
<evidence type="ECO:0000313" key="2">
    <source>
        <dbReference type="EMBL" id="MBB4925835.1"/>
    </source>
</evidence>
<reference evidence="2 3" key="1">
    <citation type="submission" date="2020-08" db="EMBL/GenBank/DDBJ databases">
        <title>Sequencing the genomes of 1000 actinobacteria strains.</title>
        <authorList>
            <person name="Klenk H.-P."/>
        </authorList>
    </citation>
    <scope>NUCLEOTIDE SEQUENCE [LARGE SCALE GENOMIC DNA]</scope>
    <source>
        <strain evidence="2 3">DSM 41654</strain>
    </source>
</reference>
<keyword evidence="1" id="KW-1133">Transmembrane helix</keyword>
<keyword evidence="1" id="KW-0472">Membrane</keyword>
<feature type="transmembrane region" description="Helical" evidence="1">
    <location>
        <begin position="36"/>
        <end position="55"/>
    </location>
</feature>
<name>A0A7W7R5T8_KITKI</name>
<dbReference type="Pfam" id="PF12679">
    <property type="entry name" value="ABC2_membrane_2"/>
    <property type="match status" value="1"/>
</dbReference>
<feature type="transmembrane region" description="Helical" evidence="1">
    <location>
        <begin position="103"/>
        <end position="124"/>
    </location>
</feature>
<dbReference type="RefSeq" id="WP_184938352.1">
    <property type="nucleotide sequence ID" value="NZ_JACHJV010000001.1"/>
</dbReference>
<dbReference type="EMBL" id="JACHJV010000001">
    <property type="protein sequence ID" value="MBB4925835.1"/>
    <property type="molecule type" value="Genomic_DNA"/>
</dbReference>
<feature type="transmembrane region" description="Helical" evidence="1">
    <location>
        <begin position="313"/>
        <end position="334"/>
    </location>
</feature>
<comment type="caution">
    <text evidence="2">The sequence shown here is derived from an EMBL/GenBank/DDBJ whole genome shotgun (WGS) entry which is preliminary data.</text>
</comment>
<dbReference type="AlphaFoldDB" id="A0A7W7R5T8"/>
<keyword evidence="3" id="KW-1185">Reference proteome</keyword>
<evidence type="ECO:0000313" key="3">
    <source>
        <dbReference type="Proteomes" id="UP000540506"/>
    </source>
</evidence>
<dbReference type="GO" id="GO:0140359">
    <property type="term" value="F:ABC-type transporter activity"/>
    <property type="evidence" value="ECO:0007669"/>
    <property type="project" value="InterPro"/>
</dbReference>
<gene>
    <name evidence="2" type="ORF">FHR34_004828</name>
</gene>
<feature type="transmembrane region" description="Helical" evidence="1">
    <location>
        <begin position="192"/>
        <end position="215"/>
    </location>
</feature>
<keyword evidence="1" id="KW-0812">Transmembrane</keyword>